<comment type="subcellular location">
    <subcellularLocation>
        <location evidence="1">Cell membrane</location>
        <topology evidence="1">Multi-pass membrane protein</topology>
    </subcellularLocation>
</comment>
<dbReference type="InterPro" id="IPR005074">
    <property type="entry name" value="Peptidase_C39"/>
</dbReference>
<dbReference type="SUPFAM" id="SSF90123">
    <property type="entry name" value="ABC transporter transmembrane region"/>
    <property type="match status" value="1"/>
</dbReference>
<dbReference type="PROSITE" id="PS50990">
    <property type="entry name" value="PEPTIDASE_C39"/>
    <property type="match status" value="1"/>
</dbReference>
<dbReference type="InterPro" id="IPR039421">
    <property type="entry name" value="Type_1_exporter"/>
</dbReference>
<keyword evidence="6" id="KW-0067">ATP-binding</keyword>
<keyword evidence="4" id="KW-0378">Hydrolase</keyword>
<feature type="transmembrane region" description="Helical" evidence="9">
    <location>
        <begin position="267"/>
        <end position="292"/>
    </location>
</feature>
<dbReference type="EMBL" id="JAENHN010000051">
    <property type="protein sequence ID" value="MBK1812695.1"/>
    <property type="molecule type" value="Genomic_DNA"/>
</dbReference>
<dbReference type="Pfam" id="PF00664">
    <property type="entry name" value="ABC_membrane"/>
    <property type="match status" value="1"/>
</dbReference>
<dbReference type="NCBIfam" id="TIGR01846">
    <property type="entry name" value="type_I_sec_HlyB"/>
    <property type="match status" value="1"/>
</dbReference>
<protein>
    <submittedName>
        <fullName evidence="13">Type I secretion system permease/ATPase</fullName>
    </submittedName>
</protein>
<dbReference type="InterPro" id="IPR027417">
    <property type="entry name" value="P-loop_NTPase"/>
</dbReference>
<feature type="transmembrane region" description="Helical" evidence="9">
    <location>
        <begin position="156"/>
        <end position="182"/>
    </location>
</feature>
<keyword evidence="8 9" id="KW-0472">Membrane</keyword>
<evidence type="ECO:0000256" key="8">
    <source>
        <dbReference type="ARBA" id="ARBA00023136"/>
    </source>
</evidence>
<evidence type="ECO:0000256" key="1">
    <source>
        <dbReference type="ARBA" id="ARBA00004651"/>
    </source>
</evidence>
<dbReference type="InterPro" id="IPR017871">
    <property type="entry name" value="ABC_transporter-like_CS"/>
</dbReference>
<dbReference type="InterPro" id="IPR003439">
    <property type="entry name" value="ABC_transporter-like_ATP-bd"/>
</dbReference>
<evidence type="ECO:0000256" key="6">
    <source>
        <dbReference type="ARBA" id="ARBA00022840"/>
    </source>
</evidence>
<dbReference type="Gene3D" id="3.90.70.10">
    <property type="entry name" value="Cysteine proteinases"/>
    <property type="match status" value="1"/>
</dbReference>
<dbReference type="InterPro" id="IPR036640">
    <property type="entry name" value="ABC1_TM_sf"/>
</dbReference>
<dbReference type="Gene3D" id="1.20.1560.10">
    <property type="entry name" value="ABC transporter type 1, transmembrane domain"/>
    <property type="match status" value="1"/>
</dbReference>
<organism evidence="13 14">
    <name type="scientific">Clostridium yunnanense</name>
    <dbReference type="NCBI Taxonomy" id="2800325"/>
    <lineage>
        <taxon>Bacteria</taxon>
        <taxon>Bacillati</taxon>
        <taxon>Bacillota</taxon>
        <taxon>Clostridia</taxon>
        <taxon>Eubacteriales</taxon>
        <taxon>Clostridiaceae</taxon>
        <taxon>Clostridium</taxon>
    </lineage>
</organism>
<keyword evidence="5" id="KW-0645">Protease</keyword>
<gene>
    <name evidence="13" type="ORF">JHL18_18915</name>
</gene>
<evidence type="ECO:0000256" key="3">
    <source>
        <dbReference type="ARBA" id="ARBA00022741"/>
    </source>
</evidence>
<feature type="domain" description="ABC transmembrane type-1" evidence="11">
    <location>
        <begin position="160"/>
        <end position="439"/>
    </location>
</feature>
<keyword evidence="5" id="KW-0788">Thiol protease</keyword>
<feature type="domain" description="ABC transporter" evidence="10">
    <location>
        <begin position="473"/>
        <end position="708"/>
    </location>
</feature>
<evidence type="ECO:0000259" key="10">
    <source>
        <dbReference type="PROSITE" id="PS50893"/>
    </source>
</evidence>
<evidence type="ECO:0000256" key="9">
    <source>
        <dbReference type="SAM" id="Phobius"/>
    </source>
</evidence>
<name>A0ABS1ETN3_9CLOT</name>
<keyword evidence="14" id="KW-1185">Reference proteome</keyword>
<dbReference type="Pfam" id="PF00005">
    <property type="entry name" value="ABC_tran"/>
    <property type="match status" value="1"/>
</dbReference>
<feature type="transmembrane region" description="Helical" evidence="9">
    <location>
        <begin position="298"/>
        <end position="318"/>
    </location>
</feature>
<dbReference type="RefSeq" id="WP_200272148.1">
    <property type="nucleotide sequence ID" value="NZ_JAENHN010000051.1"/>
</dbReference>
<evidence type="ECO:0000256" key="4">
    <source>
        <dbReference type="ARBA" id="ARBA00022801"/>
    </source>
</evidence>
<feature type="transmembrane region" description="Helical" evidence="9">
    <location>
        <begin position="194"/>
        <end position="211"/>
    </location>
</feature>
<evidence type="ECO:0000313" key="14">
    <source>
        <dbReference type="Proteomes" id="UP000596739"/>
    </source>
</evidence>
<dbReference type="PANTHER" id="PTHR43394">
    <property type="entry name" value="ATP-DEPENDENT PERMEASE MDL1, MITOCHONDRIAL"/>
    <property type="match status" value="1"/>
</dbReference>
<feature type="domain" description="Peptidase C39" evidence="12">
    <location>
        <begin position="9"/>
        <end position="129"/>
    </location>
</feature>
<dbReference type="InterPro" id="IPR011527">
    <property type="entry name" value="ABC1_TM_dom"/>
</dbReference>
<evidence type="ECO:0000313" key="13">
    <source>
        <dbReference type="EMBL" id="MBK1812695.1"/>
    </source>
</evidence>
<evidence type="ECO:0000259" key="12">
    <source>
        <dbReference type="PROSITE" id="PS50990"/>
    </source>
</evidence>
<evidence type="ECO:0000256" key="5">
    <source>
        <dbReference type="ARBA" id="ARBA00022807"/>
    </source>
</evidence>
<dbReference type="SMART" id="SM00382">
    <property type="entry name" value="AAA"/>
    <property type="match status" value="1"/>
</dbReference>
<dbReference type="Gene3D" id="3.40.50.300">
    <property type="entry name" value="P-loop containing nucleotide triphosphate hydrolases"/>
    <property type="match status" value="1"/>
</dbReference>
<evidence type="ECO:0000259" key="11">
    <source>
        <dbReference type="PROSITE" id="PS50929"/>
    </source>
</evidence>
<dbReference type="PROSITE" id="PS00211">
    <property type="entry name" value="ABC_TRANSPORTER_1"/>
    <property type="match status" value="1"/>
</dbReference>
<keyword evidence="3" id="KW-0547">Nucleotide-binding</keyword>
<dbReference type="InterPro" id="IPR003593">
    <property type="entry name" value="AAA+_ATPase"/>
</dbReference>
<dbReference type="PROSITE" id="PS50929">
    <property type="entry name" value="ABC_TM1F"/>
    <property type="match status" value="1"/>
</dbReference>
<dbReference type="Proteomes" id="UP000596739">
    <property type="component" value="Unassembled WGS sequence"/>
</dbReference>
<evidence type="ECO:0000256" key="2">
    <source>
        <dbReference type="ARBA" id="ARBA00022692"/>
    </source>
</evidence>
<dbReference type="InterPro" id="IPR010132">
    <property type="entry name" value="ATPase_T1SS_HlyB"/>
</dbReference>
<sequence>MGIEEKEIEINRFVDTGLESVMIIFSFLGIEKSKNDLIQRYIKPLEQFDDVKILKAFKDNDIKAKKKKYSIDKLQKAVTPAILKLENSYHVLLKIVDDTIMILNTKSLTIEKLTLETVKSIWNGEIILLKKNNNVLKEEVFNIKWFLPSILKFKKALLEVIFASLLIQLLSIAFPMIMQVIIDKVLVHRTLSTLNVLCGALVIVTVLDIVLNMSRTYVFTHTTSRIDVILGARLVNHLFRLPLKYFETRRVGDTVARVREVDNIRRFLTGAPLTSVLDIMFIFVYFILMFFYSKKLSLIVLITLPFFIVLSIVVTPVLKKRIDERFHRGAEEQSFLVESINASQTLKAFALENEFQKRWEEYLSRYTKASFKTILLGSYASNIAQFIQKVSDIVVLWVGAGLAMENHISVGQLVAFRMLSSRVSDPVLRLVQMWQDFQQTGISLKKIGDIFNTPTEDSIKSKKIRLKTLNGNIRFEDVIFRYNMEQAPVLKNIDFTINAGEIVGIVGRSGSGKSTVSKLIQRLYIAESGRILIDDIDINMIDQTWLRQQIGTVLQENFLFSGTIRENICINMTNATMEQVVSVSKIAGAHEFICKLPHGYDTSIGENGIGLSGGQRQRVAIARALLTNPKILIFDEATSALDYESERIIQDNLKEICKNRTVIIIAHRLSTLQDADRIMCIDKGILTEFGTHDELISKQGIYSHLYNQQNRR</sequence>
<keyword evidence="7 9" id="KW-1133">Transmembrane helix</keyword>
<keyword evidence="2 9" id="KW-0812">Transmembrane</keyword>
<proteinExistence type="predicted"/>
<dbReference type="CDD" id="cd18588">
    <property type="entry name" value="ABC_6TM_CyaB_HlyB_like"/>
    <property type="match status" value="1"/>
</dbReference>
<comment type="caution">
    <text evidence="13">The sequence shown here is derived from an EMBL/GenBank/DDBJ whole genome shotgun (WGS) entry which is preliminary data.</text>
</comment>
<dbReference type="Pfam" id="PF03412">
    <property type="entry name" value="Peptidase_C39"/>
    <property type="match status" value="1"/>
</dbReference>
<reference evidence="14" key="1">
    <citation type="submission" date="2021-01" db="EMBL/GenBank/DDBJ databases">
        <title>Genome public.</title>
        <authorList>
            <person name="Liu C."/>
            <person name="Sun Q."/>
        </authorList>
    </citation>
    <scope>NUCLEOTIDE SEQUENCE [LARGE SCALE GENOMIC DNA]</scope>
    <source>
        <strain evidence="14">YIM B02505</strain>
    </source>
</reference>
<accession>A0ABS1ETN3</accession>
<dbReference type="PANTHER" id="PTHR43394:SF1">
    <property type="entry name" value="ATP-BINDING CASSETTE SUB-FAMILY B MEMBER 10, MITOCHONDRIAL"/>
    <property type="match status" value="1"/>
</dbReference>
<dbReference type="SUPFAM" id="SSF52540">
    <property type="entry name" value="P-loop containing nucleoside triphosphate hydrolases"/>
    <property type="match status" value="1"/>
</dbReference>
<dbReference type="PROSITE" id="PS50893">
    <property type="entry name" value="ABC_TRANSPORTER_2"/>
    <property type="match status" value="1"/>
</dbReference>
<evidence type="ECO:0000256" key="7">
    <source>
        <dbReference type="ARBA" id="ARBA00022989"/>
    </source>
</evidence>